<proteinExistence type="inferred from homology"/>
<keyword evidence="6" id="KW-1185">Reference proteome</keyword>
<dbReference type="PANTHER" id="PTHR28620:SF1">
    <property type="entry name" value="CENP-V_GFA DOMAIN-CONTAINING PROTEIN"/>
    <property type="match status" value="1"/>
</dbReference>
<protein>
    <submittedName>
        <fullName evidence="5">GFA family protein</fullName>
    </submittedName>
</protein>
<dbReference type="GO" id="GO:0016846">
    <property type="term" value="F:carbon-sulfur lyase activity"/>
    <property type="evidence" value="ECO:0007669"/>
    <property type="project" value="InterPro"/>
</dbReference>
<dbReference type="PROSITE" id="PS51891">
    <property type="entry name" value="CENP_V_GFA"/>
    <property type="match status" value="1"/>
</dbReference>
<dbReference type="RefSeq" id="WP_142898286.1">
    <property type="nucleotide sequence ID" value="NZ_ML660058.1"/>
</dbReference>
<evidence type="ECO:0000313" key="5">
    <source>
        <dbReference type="EMBL" id="TQV77943.1"/>
    </source>
</evidence>
<organism evidence="5 6">
    <name type="scientific">Denitrobaculum tricleocarpae</name>
    <dbReference type="NCBI Taxonomy" id="2591009"/>
    <lineage>
        <taxon>Bacteria</taxon>
        <taxon>Pseudomonadati</taxon>
        <taxon>Pseudomonadota</taxon>
        <taxon>Alphaproteobacteria</taxon>
        <taxon>Rhodospirillales</taxon>
        <taxon>Rhodospirillaceae</taxon>
        <taxon>Denitrobaculum</taxon>
    </lineage>
</organism>
<dbReference type="InterPro" id="IPR052355">
    <property type="entry name" value="CENP-V-like"/>
</dbReference>
<accession>A0A545TL44</accession>
<comment type="caution">
    <text evidence="5">The sequence shown here is derived from an EMBL/GenBank/DDBJ whole genome shotgun (WGS) entry which is preliminary data.</text>
</comment>
<sequence>MIRGSCHCGAVTFELSETPKWLTECNCSICRRIGALWAHASIEKVKVNYPEDGTVDYICGDRTLVTKSCRTCGCTTHWENLKDPRDGHMAVNCRMADPKDIADLRIRRFDGAETWAFVEDE</sequence>
<name>A0A545TL44_9PROT</name>
<dbReference type="GO" id="GO:0046872">
    <property type="term" value="F:metal ion binding"/>
    <property type="evidence" value="ECO:0007669"/>
    <property type="project" value="UniProtKB-KW"/>
</dbReference>
<keyword evidence="2" id="KW-0479">Metal-binding</keyword>
<reference evidence="5 6" key="1">
    <citation type="submission" date="2019-06" db="EMBL/GenBank/DDBJ databases">
        <title>Whole genome sequence for Rhodospirillaceae sp. R148.</title>
        <authorList>
            <person name="Wang G."/>
        </authorList>
    </citation>
    <scope>NUCLEOTIDE SEQUENCE [LARGE SCALE GENOMIC DNA]</scope>
    <source>
        <strain evidence="5 6">R148</strain>
    </source>
</reference>
<evidence type="ECO:0000256" key="1">
    <source>
        <dbReference type="ARBA" id="ARBA00005495"/>
    </source>
</evidence>
<dbReference type="EMBL" id="VHSH01000007">
    <property type="protein sequence ID" value="TQV77943.1"/>
    <property type="molecule type" value="Genomic_DNA"/>
</dbReference>
<dbReference type="OrthoDB" id="9805575at2"/>
<dbReference type="InterPro" id="IPR011057">
    <property type="entry name" value="Mss4-like_sf"/>
</dbReference>
<dbReference type="InterPro" id="IPR006913">
    <property type="entry name" value="CENP-V/GFA"/>
</dbReference>
<keyword evidence="3" id="KW-0862">Zinc</keyword>
<feature type="domain" description="CENP-V/GFA" evidence="4">
    <location>
        <begin position="2"/>
        <end position="116"/>
    </location>
</feature>
<evidence type="ECO:0000259" key="4">
    <source>
        <dbReference type="PROSITE" id="PS51891"/>
    </source>
</evidence>
<dbReference type="Pfam" id="PF04828">
    <property type="entry name" value="GFA"/>
    <property type="match status" value="1"/>
</dbReference>
<dbReference type="AlphaFoldDB" id="A0A545TL44"/>
<evidence type="ECO:0000313" key="6">
    <source>
        <dbReference type="Proteomes" id="UP000315252"/>
    </source>
</evidence>
<evidence type="ECO:0000256" key="2">
    <source>
        <dbReference type="ARBA" id="ARBA00022723"/>
    </source>
</evidence>
<evidence type="ECO:0000256" key="3">
    <source>
        <dbReference type="ARBA" id="ARBA00022833"/>
    </source>
</evidence>
<dbReference type="Gene3D" id="2.170.150.70">
    <property type="match status" value="1"/>
</dbReference>
<dbReference type="SUPFAM" id="SSF51316">
    <property type="entry name" value="Mss4-like"/>
    <property type="match status" value="1"/>
</dbReference>
<dbReference type="Proteomes" id="UP000315252">
    <property type="component" value="Unassembled WGS sequence"/>
</dbReference>
<gene>
    <name evidence="5" type="ORF">FKG95_20630</name>
</gene>
<dbReference type="PANTHER" id="PTHR28620">
    <property type="entry name" value="CENTROMERE PROTEIN V"/>
    <property type="match status" value="1"/>
</dbReference>
<comment type="similarity">
    <text evidence="1">Belongs to the Gfa family.</text>
</comment>